<organism evidence="13 14">
    <name type="scientific">Fundulus heteroclitus</name>
    <name type="common">Killifish</name>
    <name type="synonym">Mummichog</name>
    <dbReference type="NCBI Taxonomy" id="8078"/>
    <lineage>
        <taxon>Eukaryota</taxon>
        <taxon>Metazoa</taxon>
        <taxon>Chordata</taxon>
        <taxon>Craniata</taxon>
        <taxon>Vertebrata</taxon>
        <taxon>Euteleostomi</taxon>
        <taxon>Actinopterygii</taxon>
        <taxon>Neopterygii</taxon>
        <taxon>Teleostei</taxon>
        <taxon>Neoteleostei</taxon>
        <taxon>Acanthomorphata</taxon>
        <taxon>Ovalentaria</taxon>
        <taxon>Atherinomorphae</taxon>
        <taxon>Cyprinodontiformes</taxon>
        <taxon>Fundulidae</taxon>
        <taxon>Fundulus</taxon>
    </lineage>
</organism>
<evidence type="ECO:0000256" key="7">
    <source>
        <dbReference type="ARBA" id="ARBA00023180"/>
    </source>
</evidence>
<keyword evidence="2 8" id="KW-0812">Transmembrane</keyword>
<dbReference type="Pfam" id="PF01299">
    <property type="entry name" value="Lamp2-like_luminal"/>
    <property type="match status" value="1"/>
</dbReference>
<dbReference type="GO" id="GO:0031902">
    <property type="term" value="C:late endosome membrane"/>
    <property type="evidence" value="ECO:0007669"/>
    <property type="project" value="TreeGrafter"/>
</dbReference>
<keyword evidence="4" id="KW-0967">Endosome</keyword>
<dbReference type="GO" id="GO:0005886">
    <property type="term" value="C:plasma membrane"/>
    <property type="evidence" value="ECO:0007669"/>
    <property type="project" value="TreeGrafter"/>
</dbReference>
<comment type="subcellular location">
    <subcellularLocation>
        <location evidence="1">Endosome membrane</location>
        <topology evidence="1">Single-pass type I membrane protein</topology>
    </subcellularLocation>
    <subcellularLocation>
        <location evidence="8">Lysosome membrane</location>
        <topology evidence="8">Single-pass type I membrane protein</topology>
    </subcellularLocation>
</comment>
<evidence type="ECO:0000256" key="6">
    <source>
        <dbReference type="ARBA" id="ARBA00023136"/>
    </source>
</evidence>
<evidence type="ECO:0000313" key="13">
    <source>
        <dbReference type="Ensembl" id="ENSFHEP00000020530.1"/>
    </source>
</evidence>
<feature type="compositionally biased region" description="Low complexity" evidence="9">
    <location>
        <begin position="15"/>
        <end position="62"/>
    </location>
</feature>
<comment type="similarity">
    <text evidence="8">Belongs to the LAMP family.</text>
</comment>
<keyword evidence="8" id="KW-0458">Lysosome</keyword>
<evidence type="ECO:0000256" key="2">
    <source>
        <dbReference type="ARBA" id="ARBA00022692"/>
    </source>
</evidence>
<dbReference type="Ensembl" id="ENSFHET00000035249.1">
    <property type="protein sequence ID" value="ENSFHEP00000020530.1"/>
    <property type="gene ID" value="ENSFHEG00000022525.1"/>
</dbReference>
<accession>A0A3Q2TUR2</accession>
<evidence type="ECO:0000256" key="5">
    <source>
        <dbReference type="ARBA" id="ARBA00022989"/>
    </source>
</evidence>
<dbReference type="InterPro" id="IPR048528">
    <property type="entry name" value="Lamp2-like_luminal"/>
</dbReference>
<evidence type="ECO:0000256" key="3">
    <source>
        <dbReference type="ARBA" id="ARBA00022729"/>
    </source>
</evidence>
<feature type="domain" description="Lysosome-associated membrane glycoprotein 2-like transmembrane" evidence="12">
    <location>
        <begin position="191"/>
        <end position="220"/>
    </location>
</feature>
<feature type="domain" description="Lysosome-associated membrane glycoprotein 2-like luminal" evidence="11">
    <location>
        <begin position="65"/>
        <end position="134"/>
    </location>
</feature>
<dbReference type="GO" id="GO:0072594">
    <property type="term" value="P:establishment of protein localization to organelle"/>
    <property type="evidence" value="ECO:0007669"/>
    <property type="project" value="TreeGrafter"/>
</dbReference>
<keyword evidence="5 10" id="KW-1133">Transmembrane helix</keyword>
<evidence type="ECO:0000259" key="11">
    <source>
        <dbReference type="Pfam" id="PF01299"/>
    </source>
</evidence>
<evidence type="ECO:0000256" key="1">
    <source>
        <dbReference type="ARBA" id="ARBA00004530"/>
    </source>
</evidence>
<evidence type="ECO:0000256" key="4">
    <source>
        <dbReference type="ARBA" id="ARBA00022753"/>
    </source>
</evidence>
<dbReference type="InterPro" id="IPR002000">
    <property type="entry name" value="Lysosome-assoc_membr_glycop"/>
</dbReference>
<keyword evidence="3" id="KW-0732">Signal</keyword>
<reference evidence="13" key="2">
    <citation type="submission" date="2025-09" db="UniProtKB">
        <authorList>
            <consortium name="Ensembl"/>
        </authorList>
    </citation>
    <scope>IDENTIFICATION</scope>
</reference>
<name>A0A3Q2TUR2_FUNHE</name>
<dbReference type="PROSITE" id="PS51407">
    <property type="entry name" value="LAMP_3"/>
    <property type="match status" value="1"/>
</dbReference>
<evidence type="ECO:0000256" key="9">
    <source>
        <dbReference type="SAM" id="MobiDB-lite"/>
    </source>
</evidence>
<sequence length="222" mass="24192">KPTTPKPTTPKPTTPKHTTPKPTTPKHTTPKPTTPKHTTNSTTHTPTTPKTTTAAPKPTPATNVTVGNYTLKTGKGETCLMAQMALQIRLTTPKANGRFIVQPQKTKTSGTCLENKVNLNISFEEGFITFSFNKVLCFAAYSRHILSCGMLSSSTDVSVGFLLLLDQTKKILYAITKKKKQLPTPDYRVAIAVGVTLLVLIVIVVIVYLLGRRKRTAGYQSL</sequence>
<feature type="compositionally biased region" description="Pro residues" evidence="9">
    <location>
        <begin position="1"/>
        <end position="13"/>
    </location>
</feature>
<feature type="region of interest" description="Disordered" evidence="9">
    <location>
        <begin position="1"/>
        <end position="68"/>
    </location>
</feature>
<evidence type="ECO:0000313" key="14">
    <source>
        <dbReference type="Proteomes" id="UP000265000"/>
    </source>
</evidence>
<protein>
    <recommendedName>
        <fullName evidence="15">CD68 molecule</fullName>
    </recommendedName>
</protein>
<dbReference type="Pfam" id="PF21222">
    <property type="entry name" value="Lamp2_2nd"/>
    <property type="match status" value="1"/>
</dbReference>
<dbReference type="Gene3D" id="2.40.160.110">
    <property type="match status" value="1"/>
</dbReference>
<proteinExistence type="inferred from homology"/>
<feature type="transmembrane region" description="Helical" evidence="10">
    <location>
        <begin position="187"/>
        <end position="210"/>
    </location>
</feature>
<evidence type="ECO:0008006" key="15">
    <source>
        <dbReference type="Google" id="ProtNLM"/>
    </source>
</evidence>
<comment type="caution">
    <text evidence="8">Lacks conserved residue(s) required for the propagation of feature annotation.</text>
</comment>
<evidence type="ECO:0000256" key="10">
    <source>
        <dbReference type="SAM" id="Phobius"/>
    </source>
</evidence>
<dbReference type="Proteomes" id="UP000265000">
    <property type="component" value="Unplaced"/>
</dbReference>
<dbReference type="PANTHER" id="PTHR11506">
    <property type="entry name" value="LYSOSOME-ASSOCIATED MEMBRANE GLYCOPROTEIN"/>
    <property type="match status" value="1"/>
</dbReference>
<dbReference type="GO" id="GO:0005765">
    <property type="term" value="C:lysosomal membrane"/>
    <property type="evidence" value="ECO:0007669"/>
    <property type="project" value="UniProtKB-SubCell"/>
</dbReference>
<evidence type="ECO:0000259" key="12">
    <source>
        <dbReference type="Pfam" id="PF21222"/>
    </source>
</evidence>
<dbReference type="GeneTree" id="ENSGT00940000169954"/>
<reference evidence="13" key="1">
    <citation type="submission" date="2025-08" db="UniProtKB">
        <authorList>
            <consortium name="Ensembl"/>
        </authorList>
    </citation>
    <scope>IDENTIFICATION</scope>
</reference>
<dbReference type="PANTHER" id="PTHR11506:SF2">
    <property type="entry name" value="MACROSIALIN"/>
    <property type="match status" value="1"/>
</dbReference>
<dbReference type="InterPro" id="IPR048524">
    <property type="entry name" value="Lamp2-like_TM"/>
</dbReference>
<keyword evidence="14" id="KW-1185">Reference proteome</keyword>
<evidence type="ECO:0000256" key="8">
    <source>
        <dbReference type="PROSITE-ProRule" id="PRU00740"/>
    </source>
</evidence>
<dbReference type="AlphaFoldDB" id="A0A3Q2TUR2"/>
<keyword evidence="7" id="KW-0325">Glycoprotein</keyword>
<keyword evidence="6 8" id="KW-0472">Membrane</keyword>